<accession>A0ABS7T1V4</accession>
<evidence type="ECO:0000313" key="2">
    <source>
        <dbReference type="Proteomes" id="UP000734271"/>
    </source>
</evidence>
<proteinExistence type="predicted"/>
<dbReference type="Proteomes" id="UP000734271">
    <property type="component" value="Unassembled WGS sequence"/>
</dbReference>
<gene>
    <name evidence="1" type="ORF">K8P03_10810</name>
</gene>
<comment type="caution">
    <text evidence="1">The sequence shown here is derived from an EMBL/GenBank/DDBJ whole genome shotgun (WGS) entry which is preliminary data.</text>
</comment>
<evidence type="ECO:0000313" key="1">
    <source>
        <dbReference type="EMBL" id="MBZ2387762.1"/>
    </source>
</evidence>
<reference evidence="1 2" key="1">
    <citation type="submission" date="2021-08" db="EMBL/GenBank/DDBJ databases">
        <title>FDA dAtabase for Regulatory Grade micrObial Sequences (FDA-ARGOS): Supporting development and validation of Infectious Disease Dx tests.</title>
        <authorList>
            <person name="Sproer C."/>
            <person name="Gronow S."/>
            <person name="Severitt S."/>
            <person name="Schroder I."/>
            <person name="Tallon L."/>
            <person name="Sadzewicz L."/>
            <person name="Zhao X."/>
            <person name="Boylan J."/>
            <person name="Ott S."/>
            <person name="Bowen H."/>
            <person name="Vavikolanu K."/>
            <person name="Hazen T."/>
            <person name="Aluvathingal J."/>
            <person name="Nadendla S."/>
            <person name="Lowell S."/>
            <person name="Myers T."/>
            <person name="Yan Y."/>
            <person name="Sichtig H."/>
        </authorList>
    </citation>
    <scope>NUCLEOTIDE SEQUENCE [LARGE SCALE GENOMIC DNA]</scope>
    <source>
        <strain evidence="1 2">FDAARGOS_1460</strain>
    </source>
</reference>
<dbReference type="EMBL" id="JAIPME010000002">
    <property type="protein sequence ID" value="MBZ2387762.1"/>
    <property type="molecule type" value="Genomic_DNA"/>
</dbReference>
<organism evidence="1 2">
    <name type="scientific">Anaerococcus murdochii</name>
    <dbReference type="NCBI Taxonomy" id="411577"/>
    <lineage>
        <taxon>Bacteria</taxon>
        <taxon>Bacillati</taxon>
        <taxon>Bacillota</taxon>
        <taxon>Tissierellia</taxon>
        <taxon>Tissierellales</taxon>
        <taxon>Peptoniphilaceae</taxon>
        <taxon>Anaerococcus</taxon>
    </lineage>
</organism>
<protein>
    <submittedName>
        <fullName evidence="1">Uncharacterized protein</fullName>
    </submittedName>
</protein>
<keyword evidence="2" id="KW-1185">Reference proteome</keyword>
<sequence length="195" mass="23388">MTNVFEQLKANEFISKREFQKAISLFLAEKINEGYYLNEQNIKSSDYDRMYVLLNDEGERFGFGVKLEKVDFNYDSSTVLIQWGRLKDSGLFDFEDEESATIHTFILMCKYRKNIFFSEEKFEEIKEKKMLRLDYKYGHNSNHIFIAKKLAIKGVKREKNIKVEKMVNLRKENIAYRIYKNGELYKEVNFKRNSK</sequence>
<dbReference type="RefSeq" id="WP_223420620.1">
    <property type="nucleotide sequence ID" value="NZ_JAIPME010000002.1"/>
</dbReference>
<name>A0ABS7T1V4_9FIRM</name>